<dbReference type="AlphaFoldDB" id="A0A098AYR7"/>
<reference evidence="2" key="1">
    <citation type="submission" date="2014-07" db="EMBL/GenBank/DDBJ databases">
        <authorList>
            <person name="Hornung V.Bastian."/>
        </authorList>
    </citation>
    <scope>NUCLEOTIDE SEQUENCE</scope>
    <source>
        <strain evidence="2">PCE-S</strain>
    </source>
</reference>
<dbReference type="SUPFAM" id="SSF69118">
    <property type="entry name" value="AhpD-like"/>
    <property type="match status" value="1"/>
</dbReference>
<dbReference type="Gene3D" id="1.20.1290.10">
    <property type="entry name" value="AhpD-like"/>
    <property type="match status" value="1"/>
</dbReference>
<name>A0A098AYR7_DESHA</name>
<feature type="domain" description="Carboxymuconolactone decarboxylase-like" evidence="1">
    <location>
        <begin position="16"/>
        <end position="97"/>
    </location>
</feature>
<proteinExistence type="predicted"/>
<protein>
    <submittedName>
        <fullName evidence="2">Alkylhydroperoxidase AhpD core domain protein</fullName>
        <ecNumber evidence="2">1.11.1.15</ecNumber>
    </submittedName>
</protein>
<dbReference type="InterPro" id="IPR029032">
    <property type="entry name" value="AhpD-like"/>
</dbReference>
<dbReference type="EMBL" id="LK996017">
    <property type="protein sequence ID" value="CDX01759.1"/>
    <property type="molecule type" value="Genomic_DNA"/>
</dbReference>
<organism evidence="2">
    <name type="scientific">Desulfitobacterium hafniense</name>
    <name type="common">Desulfitobacterium frappieri</name>
    <dbReference type="NCBI Taxonomy" id="49338"/>
    <lineage>
        <taxon>Bacteria</taxon>
        <taxon>Bacillati</taxon>
        <taxon>Bacillota</taxon>
        <taxon>Clostridia</taxon>
        <taxon>Eubacteriales</taxon>
        <taxon>Desulfitobacteriaceae</taxon>
        <taxon>Desulfitobacterium</taxon>
    </lineage>
</organism>
<dbReference type="Pfam" id="PF02627">
    <property type="entry name" value="CMD"/>
    <property type="match status" value="1"/>
</dbReference>
<keyword evidence="2" id="KW-0560">Oxidoreductase</keyword>
<dbReference type="EC" id="1.11.1.15" evidence="2"/>
<accession>A0A098AYR7</accession>
<dbReference type="GO" id="GO:0051920">
    <property type="term" value="F:peroxiredoxin activity"/>
    <property type="evidence" value="ECO:0007669"/>
    <property type="project" value="InterPro"/>
</dbReference>
<dbReference type="PANTHER" id="PTHR33930:SF2">
    <property type="entry name" value="BLR3452 PROTEIN"/>
    <property type="match status" value="1"/>
</dbReference>
<evidence type="ECO:0000259" key="1">
    <source>
        <dbReference type="Pfam" id="PF02627"/>
    </source>
</evidence>
<dbReference type="PATRIC" id="fig|49338.4.peg.2015"/>
<dbReference type="RefSeq" id="WP_005816063.1">
    <property type="nucleotide sequence ID" value="NZ_CABKQQ010000056.1"/>
</dbReference>
<dbReference type="OMA" id="TQYIFGV"/>
<dbReference type="PANTHER" id="PTHR33930">
    <property type="entry name" value="ALKYL HYDROPEROXIDE REDUCTASE AHPD"/>
    <property type="match status" value="1"/>
</dbReference>
<dbReference type="InterPro" id="IPR003779">
    <property type="entry name" value="CMD-like"/>
</dbReference>
<evidence type="ECO:0000313" key="2">
    <source>
        <dbReference type="EMBL" id="CDX01759.1"/>
    </source>
</evidence>
<gene>
    <name evidence="2" type="ORF">DPCES_1872</name>
</gene>
<sequence>MALPPFLKPLAGYDPTFAQEIGNIAALAFQENSLDEKTRTLIALALDTVLGASAGVASLANQARQLGISEQEIADTLRLAYFTAGCSVLTTSFAAFEKKE</sequence>
<keyword evidence="2" id="KW-0575">Peroxidase</keyword>